<evidence type="ECO:0000313" key="2">
    <source>
        <dbReference type="EMBL" id="ACO33909.1"/>
    </source>
</evidence>
<dbReference type="Proteomes" id="UP000002207">
    <property type="component" value="Chromosome"/>
</dbReference>
<sequence>MTNGDWKQNLLIAPGIGLSPLLWIVCSAYWPAYAPLLATLGLGLLVSNQAY</sequence>
<keyword evidence="1" id="KW-1133">Transmembrane helix</keyword>
<dbReference type="STRING" id="240015.ACP_1226"/>
<evidence type="ECO:0000313" key="3">
    <source>
        <dbReference type="Proteomes" id="UP000002207"/>
    </source>
</evidence>
<protein>
    <submittedName>
        <fullName evidence="2">Uncharacterized protein</fullName>
    </submittedName>
</protein>
<evidence type="ECO:0000256" key="1">
    <source>
        <dbReference type="SAM" id="Phobius"/>
    </source>
</evidence>
<reference evidence="2 3" key="1">
    <citation type="journal article" date="2009" name="Appl. Environ. Microbiol.">
        <title>Three genomes from the phylum Acidobacteria provide insight into the lifestyles of these microorganisms in soils.</title>
        <authorList>
            <person name="Ward N.L."/>
            <person name="Challacombe J.F."/>
            <person name="Janssen P.H."/>
            <person name="Henrissat B."/>
            <person name="Coutinho P.M."/>
            <person name="Wu M."/>
            <person name="Xie G."/>
            <person name="Haft D.H."/>
            <person name="Sait M."/>
            <person name="Badger J."/>
            <person name="Barabote R.D."/>
            <person name="Bradley B."/>
            <person name="Brettin T.S."/>
            <person name="Brinkac L.M."/>
            <person name="Bruce D."/>
            <person name="Creasy T."/>
            <person name="Daugherty S.C."/>
            <person name="Davidsen T.M."/>
            <person name="DeBoy R.T."/>
            <person name="Detter J.C."/>
            <person name="Dodson R.J."/>
            <person name="Durkin A.S."/>
            <person name="Ganapathy A."/>
            <person name="Gwinn-Giglio M."/>
            <person name="Han C.S."/>
            <person name="Khouri H."/>
            <person name="Kiss H."/>
            <person name="Kothari S.P."/>
            <person name="Madupu R."/>
            <person name="Nelson K.E."/>
            <person name="Nelson W.C."/>
            <person name="Paulsen I."/>
            <person name="Penn K."/>
            <person name="Ren Q."/>
            <person name="Rosovitz M.J."/>
            <person name="Selengut J.D."/>
            <person name="Shrivastava S."/>
            <person name="Sullivan S.A."/>
            <person name="Tapia R."/>
            <person name="Thompson L.S."/>
            <person name="Watkins K.L."/>
            <person name="Yang Q."/>
            <person name="Yu C."/>
            <person name="Zafar N."/>
            <person name="Zhou L."/>
            <person name="Kuske C.R."/>
        </authorList>
    </citation>
    <scope>NUCLEOTIDE SEQUENCE [LARGE SCALE GENOMIC DNA]</scope>
    <source>
        <strain evidence="3">ATCC 51196 / DSM 11244 / BCRC 80197 / JCM 7670 / NBRC 15755 / NCIMB 13165 / 161</strain>
    </source>
</reference>
<keyword evidence="3" id="KW-1185">Reference proteome</keyword>
<keyword evidence="1" id="KW-0812">Transmembrane</keyword>
<organism evidence="2 3">
    <name type="scientific">Acidobacterium capsulatum (strain ATCC 51196 / DSM 11244 / BCRC 80197 / JCM 7670 / NBRC 15755 / NCIMB 13165 / 161)</name>
    <dbReference type="NCBI Taxonomy" id="240015"/>
    <lineage>
        <taxon>Bacteria</taxon>
        <taxon>Pseudomonadati</taxon>
        <taxon>Acidobacteriota</taxon>
        <taxon>Terriglobia</taxon>
        <taxon>Terriglobales</taxon>
        <taxon>Acidobacteriaceae</taxon>
        <taxon>Acidobacterium</taxon>
    </lineage>
</organism>
<dbReference type="AlphaFoldDB" id="C1F4V4"/>
<dbReference type="KEGG" id="aca:ACP_1226"/>
<name>C1F4V4_ACIC5</name>
<feature type="transmembrane region" description="Helical" evidence="1">
    <location>
        <begin position="20"/>
        <end position="46"/>
    </location>
</feature>
<proteinExistence type="predicted"/>
<dbReference type="HOGENOM" id="CLU_3094465_0_0_0"/>
<dbReference type="EMBL" id="CP001472">
    <property type="protein sequence ID" value="ACO33909.1"/>
    <property type="molecule type" value="Genomic_DNA"/>
</dbReference>
<keyword evidence="1" id="KW-0472">Membrane</keyword>
<gene>
    <name evidence="2" type="ordered locus">ACP_1226</name>
</gene>
<accession>C1F4V4</accession>
<dbReference type="InParanoid" id="C1F4V4"/>